<dbReference type="EMBL" id="KB870810">
    <property type="protein sequence ID" value="EOA21865.1"/>
    <property type="molecule type" value="Genomic_DNA"/>
</dbReference>
<reference evidence="2" key="1">
    <citation type="journal article" date="2013" name="Nat. Genet.">
        <title>The Capsella rubella genome and the genomic consequences of rapid mating system evolution.</title>
        <authorList>
            <person name="Slotte T."/>
            <person name="Hazzouri K.M."/>
            <person name="Agren J.A."/>
            <person name="Koenig D."/>
            <person name="Maumus F."/>
            <person name="Guo Y.L."/>
            <person name="Steige K."/>
            <person name="Platts A.E."/>
            <person name="Escobar J.S."/>
            <person name="Newman L.K."/>
            <person name="Wang W."/>
            <person name="Mandakova T."/>
            <person name="Vello E."/>
            <person name="Smith L.M."/>
            <person name="Henz S.R."/>
            <person name="Steffen J."/>
            <person name="Takuno S."/>
            <person name="Brandvain Y."/>
            <person name="Coop G."/>
            <person name="Andolfatto P."/>
            <person name="Hu T.T."/>
            <person name="Blanchette M."/>
            <person name="Clark R.M."/>
            <person name="Quesneville H."/>
            <person name="Nordborg M."/>
            <person name="Gaut B.S."/>
            <person name="Lysak M.A."/>
            <person name="Jenkins J."/>
            <person name="Grimwood J."/>
            <person name="Chapman J."/>
            <person name="Prochnik S."/>
            <person name="Shu S."/>
            <person name="Rokhsar D."/>
            <person name="Schmutz J."/>
            <person name="Weigel D."/>
            <person name="Wright S.I."/>
        </authorList>
    </citation>
    <scope>NUCLEOTIDE SEQUENCE [LARGE SCALE GENOMIC DNA]</scope>
    <source>
        <strain evidence="2">cv. Monte Gargano</strain>
    </source>
</reference>
<dbReference type="AlphaFoldDB" id="R0HA45"/>
<evidence type="ECO:0000313" key="2">
    <source>
        <dbReference type="Proteomes" id="UP000029121"/>
    </source>
</evidence>
<protein>
    <submittedName>
        <fullName evidence="1">Uncharacterized protein</fullName>
    </submittedName>
</protein>
<name>R0HA45_9BRAS</name>
<dbReference type="Proteomes" id="UP000029121">
    <property type="component" value="Unassembled WGS sequence"/>
</dbReference>
<evidence type="ECO:0000313" key="1">
    <source>
        <dbReference type="EMBL" id="EOA21865.1"/>
    </source>
</evidence>
<organism evidence="1 2">
    <name type="scientific">Capsella rubella</name>
    <dbReference type="NCBI Taxonomy" id="81985"/>
    <lineage>
        <taxon>Eukaryota</taxon>
        <taxon>Viridiplantae</taxon>
        <taxon>Streptophyta</taxon>
        <taxon>Embryophyta</taxon>
        <taxon>Tracheophyta</taxon>
        <taxon>Spermatophyta</taxon>
        <taxon>Magnoliopsida</taxon>
        <taxon>eudicotyledons</taxon>
        <taxon>Gunneridae</taxon>
        <taxon>Pentapetalae</taxon>
        <taxon>rosids</taxon>
        <taxon>malvids</taxon>
        <taxon>Brassicales</taxon>
        <taxon>Brassicaceae</taxon>
        <taxon>Camelineae</taxon>
        <taxon>Capsella</taxon>
    </lineage>
</organism>
<gene>
    <name evidence="1" type="ORF">CARUB_v10002341mg</name>
</gene>
<sequence length="93" mass="10713">MRNLNLNTCFCSSLLHLLLLRNKDLRYRSEAIFLGPDSYGREAKMNSLLQRYRNDRCNLLEFLMSSGLVTELRSPSGSPASLSPLFFFCKFTI</sequence>
<keyword evidence="2" id="KW-1185">Reference proteome</keyword>
<accession>R0HA45</accession>
<proteinExistence type="predicted"/>